<feature type="compositionally biased region" description="Polar residues" evidence="1">
    <location>
        <begin position="64"/>
        <end position="75"/>
    </location>
</feature>
<feature type="compositionally biased region" description="Basic and acidic residues" evidence="1">
    <location>
        <begin position="25"/>
        <end position="50"/>
    </location>
</feature>
<dbReference type="OrthoDB" id="676979at2759"/>
<organism evidence="2 3">
    <name type="scientific">Vanilla planifolia</name>
    <name type="common">Vanilla</name>
    <dbReference type="NCBI Taxonomy" id="51239"/>
    <lineage>
        <taxon>Eukaryota</taxon>
        <taxon>Viridiplantae</taxon>
        <taxon>Streptophyta</taxon>
        <taxon>Embryophyta</taxon>
        <taxon>Tracheophyta</taxon>
        <taxon>Spermatophyta</taxon>
        <taxon>Magnoliopsida</taxon>
        <taxon>Liliopsida</taxon>
        <taxon>Asparagales</taxon>
        <taxon>Orchidaceae</taxon>
        <taxon>Vanilloideae</taxon>
        <taxon>Vanilleae</taxon>
        <taxon>Vanilla</taxon>
    </lineage>
</organism>
<feature type="region of interest" description="Disordered" evidence="1">
    <location>
        <begin position="1"/>
        <end position="95"/>
    </location>
</feature>
<dbReference type="Proteomes" id="UP000636800">
    <property type="component" value="Chromosome 12"/>
</dbReference>
<accession>A0A835PUY1</accession>
<evidence type="ECO:0000256" key="1">
    <source>
        <dbReference type="SAM" id="MobiDB-lite"/>
    </source>
</evidence>
<evidence type="ECO:0000313" key="2">
    <source>
        <dbReference type="EMBL" id="KAG0457713.1"/>
    </source>
</evidence>
<gene>
    <name evidence="2" type="ORF">HPP92_022870</name>
</gene>
<dbReference type="EMBL" id="JADCNL010000012">
    <property type="protein sequence ID" value="KAG0457713.1"/>
    <property type="molecule type" value="Genomic_DNA"/>
</dbReference>
<comment type="caution">
    <text evidence="2">The sequence shown here is derived from an EMBL/GenBank/DDBJ whole genome shotgun (WGS) entry which is preliminary data.</text>
</comment>
<dbReference type="AlphaFoldDB" id="A0A835PUY1"/>
<name>A0A835PUY1_VANPL</name>
<keyword evidence="3" id="KW-1185">Reference proteome</keyword>
<proteinExistence type="predicted"/>
<protein>
    <submittedName>
        <fullName evidence="2">Uncharacterized protein</fullName>
    </submittedName>
</protein>
<sequence>MGNSWRFETPVPNGPINNSFSRRYRSSDRRDRTFERRRSNSVKRGREPIRRMWARKNSVEGQHANRSSRAAVQHTTEVDDADAREYHSDGPITLR</sequence>
<reference evidence="2 3" key="1">
    <citation type="journal article" date="2020" name="Nat. Food">
        <title>A phased Vanilla planifolia genome enables genetic improvement of flavour and production.</title>
        <authorList>
            <person name="Hasing T."/>
            <person name="Tang H."/>
            <person name="Brym M."/>
            <person name="Khazi F."/>
            <person name="Huang T."/>
            <person name="Chambers A.H."/>
        </authorList>
    </citation>
    <scope>NUCLEOTIDE SEQUENCE [LARGE SCALE GENOMIC DNA]</scope>
    <source>
        <tissue evidence="2">Leaf</tissue>
    </source>
</reference>
<evidence type="ECO:0000313" key="3">
    <source>
        <dbReference type="Proteomes" id="UP000636800"/>
    </source>
</evidence>